<feature type="region of interest" description="Disordered" evidence="3">
    <location>
        <begin position="212"/>
        <end position="241"/>
    </location>
</feature>
<name>A0A2K9LH69_9GAMM</name>
<dbReference type="InterPro" id="IPR000863">
    <property type="entry name" value="Sulfotransferase_dom"/>
</dbReference>
<proteinExistence type="inferred from homology"/>
<evidence type="ECO:0000259" key="4">
    <source>
        <dbReference type="Pfam" id="PF00685"/>
    </source>
</evidence>
<dbReference type="Gene3D" id="3.40.50.300">
    <property type="entry name" value="P-loop containing nucleotide triphosphate hydrolases"/>
    <property type="match status" value="1"/>
</dbReference>
<dbReference type="Pfam" id="PF00685">
    <property type="entry name" value="Sulfotransfer_1"/>
    <property type="match status" value="1"/>
</dbReference>
<dbReference type="SUPFAM" id="SSF52540">
    <property type="entry name" value="P-loop containing nucleoside triphosphate hydrolases"/>
    <property type="match status" value="1"/>
</dbReference>
<keyword evidence="2" id="KW-0808">Transferase</keyword>
<dbReference type="GO" id="GO:0008146">
    <property type="term" value="F:sulfotransferase activity"/>
    <property type="evidence" value="ECO:0007669"/>
    <property type="project" value="InterPro"/>
</dbReference>
<evidence type="ECO:0000256" key="1">
    <source>
        <dbReference type="ARBA" id="ARBA00005771"/>
    </source>
</evidence>
<protein>
    <recommendedName>
        <fullName evidence="4">Sulfotransferase domain-containing protein</fullName>
    </recommendedName>
</protein>
<sequence length="277" mass="32134">MSKTTLVIPSGSPVTISHAKRTPANEIENVDVCIVSYPKCGRTWLRSILGKYLVLKYKLDEEIMLETELASTASRLKSTKFTHDGAAMLDKLSYLELYYSREIYRNKSVIILGRDLKDTMVSAYFQATKRMEVFEGPISEFIKTDLFGIRKLLAFYDVWMKSKSIPERYLYITYEDLHATPNDTVKKILEFMGETEVDDTILQESLDFNSFENQKKREKEDASSTPITKARDVDDPESYKARKGKVGGYTEYLTQKDEQFIDEWVNQFQFDFDNLKL</sequence>
<dbReference type="EMBL" id="CP022684">
    <property type="protein sequence ID" value="AUM11632.1"/>
    <property type="molecule type" value="Genomic_DNA"/>
</dbReference>
<feature type="compositionally biased region" description="Basic and acidic residues" evidence="3">
    <location>
        <begin position="213"/>
        <end position="222"/>
    </location>
</feature>
<dbReference type="AlphaFoldDB" id="A0A2K9LH69"/>
<reference evidence="6" key="1">
    <citation type="submission" date="2017-08" db="EMBL/GenBank/DDBJ databases">
        <title>Direct submision.</title>
        <authorList>
            <person name="Kim S.-J."/>
            <person name="Rhee S.-K."/>
        </authorList>
    </citation>
    <scope>NUCLEOTIDE SEQUENCE [LARGE SCALE GENOMIC DNA]</scope>
    <source>
        <strain evidence="6">GI5</strain>
    </source>
</reference>
<dbReference type="OrthoDB" id="3399180at2"/>
<organism evidence="5 6">
    <name type="scientific">Ketobacter alkanivorans</name>
    <dbReference type="NCBI Taxonomy" id="1917421"/>
    <lineage>
        <taxon>Bacteria</taxon>
        <taxon>Pseudomonadati</taxon>
        <taxon>Pseudomonadota</taxon>
        <taxon>Gammaproteobacteria</taxon>
        <taxon>Pseudomonadales</taxon>
        <taxon>Ketobacteraceae</taxon>
        <taxon>Ketobacter</taxon>
    </lineage>
</organism>
<comment type="similarity">
    <text evidence="1">Belongs to the sulfotransferase 1 family.</text>
</comment>
<gene>
    <name evidence="5" type="ORF">Kalk_04005</name>
</gene>
<feature type="domain" description="Sulfotransferase" evidence="4">
    <location>
        <begin position="31"/>
        <end position="266"/>
    </location>
</feature>
<dbReference type="KEGG" id="kak:Kalk_04005"/>
<dbReference type="Proteomes" id="UP000235116">
    <property type="component" value="Chromosome"/>
</dbReference>
<keyword evidence="6" id="KW-1185">Reference proteome</keyword>
<evidence type="ECO:0000256" key="2">
    <source>
        <dbReference type="ARBA" id="ARBA00022679"/>
    </source>
</evidence>
<dbReference type="PANTHER" id="PTHR11783">
    <property type="entry name" value="SULFOTRANSFERASE SULT"/>
    <property type="match status" value="1"/>
</dbReference>
<feature type="compositionally biased region" description="Basic and acidic residues" evidence="3">
    <location>
        <begin position="229"/>
        <end position="240"/>
    </location>
</feature>
<evidence type="ECO:0000256" key="3">
    <source>
        <dbReference type="SAM" id="MobiDB-lite"/>
    </source>
</evidence>
<dbReference type="InterPro" id="IPR027417">
    <property type="entry name" value="P-loop_NTPase"/>
</dbReference>
<evidence type="ECO:0000313" key="5">
    <source>
        <dbReference type="EMBL" id="AUM11632.1"/>
    </source>
</evidence>
<dbReference type="RefSeq" id="WP_101892972.1">
    <property type="nucleotide sequence ID" value="NZ_CP022684.1"/>
</dbReference>
<accession>A0A2K9LH69</accession>
<evidence type="ECO:0000313" key="6">
    <source>
        <dbReference type="Proteomes" id="UP000235116"/>
    </source>
</evidence>